<dbReference type="InterPro" id="IPR011604">
    <property type="entry name" value="PDDEXK-like_dom_sf"/>
</dbReference>
<dbReference type="Gene3D" id="3.40.50.300">
    <property type="entry name" value="P-loop containing nucleotide triphosphate hydrolases"/>
    <property type="match status" value="2"/>
</dbReference>
<dbReference type="InterPro" id="IPR045055">
    <property type="entry name" value="DNA2/NAM7-like"/>
</dbReference>
<evidence type="ECO:0000256" key="19">
    <source>
        <dbReference type="ARBA" id="ARBA00023268"/>
    </source>
</evidence>
<feature type="domain" description="DNA2/NAM7 helicase helicase" evidence="23">
    <location>
        <begin position="1275"/>
        <end position="1362"/>
    </location>
</feature>
<feature type="region of interest" description="Disordered" evidence="21">
    <location>
        <begin position="171"/>
        <end position="233"/>
    </location>
</feature>
<evidence type="ECO:0000256" key="8">
    <source>
        <dbReference type="ARBA" id="ARBA00022723"/>
    </source>
</evidence>
<dbReference type="InterPro" id="IPR041679">
    <property type="entry name" value="DNA2/NAM7-like_C"/>
</dbReference>
<dbReference type="Pfam" id="PF13086">
    <property type="entry name" value="AAA_11"/>
    <property type="match status" value="2"/>
</dbReference>
<keyword evidence="11 25" id="KW-0378">Hydrolase</keyword>
<accession>A0ABP0C6N1</accession>
<dbReference type="Proteomes" id="UP001642405">
    <property type="component" value="Unassembled WGS sequence"/>
</dbReference>
<comment type="catalytic activity">
    <reaction evidence="20">
        <text>ATP + H2O = ADP + phosphate + H(+)</text>
        <dbReference type="Rhea" id="RHEA:13065"/>
        <dbReference type="ChEBI" id="CHEBI:15377"/>
        <dbReference type="ChEBI" id="CHEBI:15378"/>
        <dbReference type="ChEBI" id="CHEBI:30616"/>
        <dbReference type="ChEBI" id="CHEBI:43474"/>
        <dbReference type="ChEBI" id="CHEBI:456216"/>
        <dbReference type="EC" id="3.6.4.12"/>
    </reaction>
</comment>
<feature type="compositionally biased region" description="Acidic residues" evidence="21">
    <location>
        <begin position="471"/>
        <end position="480"/>
    </location>
</feature>
<feature type="region of interest" description="Disordered" evidence="21">
    <location>
        <begin position="426"/>
        <end position="480"/>
    </location>
</feature>
<evidence type="ECO:0000256" key="17">
    <source>
        <dbReference type="ARBA" id="ARBA00023204"/>
    </source>
</evidence>
<dbReference type="PANTHER" id="PTHR10887:SF433">
    <property type="entry name" value="DNA REPLICATION ATP-DEPENDENT HELICASE_NUCLEASE DNA2"/>
    <property type="match status" value="1"/>
</dbReference>
<dbReference type="CDD" id="cd22318">
    <property type="entry name" value="DNA2_N-like"/>
    <property type="match status" value="1"/>
</dbReference>
<keyword evidence="26" id="KW-1185">Reference proteome</keyword>
<dbReference type="SUPFAM" id="SSF52540">
    <property type="entry name" value="P-loop containing nucleoside triphosphate hydrolases"/>
    <property type="match status" value="1"/>
</dbReference>
<keyword evidence="13" id="KW-0067">ATP-binding</keyword>
<evidence type="ECO:0000256" key="9">
    <source>
        <dbReference type="ARBA" id="ARBA00022741"/>
    </source>
</evidence>
<feature type="compositionally biased region" description="Low complexity" evidence="21">
    <location>
        <begin position="305"/>
        <end position="325"/>
    </location>
</feature>
<evidence type="ECO:0000256" key="15">
    <source>
        <dbReference type="ARBA" id="ARBA00023014"/>
    </source>
</evidence>
<feature type="region of interest" description="Disordered" evidence="21">
    <location>
        <begin position="71"/>
        <end position="148"/>
    </location>
</feature>
<reference evidence="25 26" key="1">
    <citation type="submission" date="2024-01" db="EMBL/GenBank/DDBJ databases">
        <authorList>
            <person name="Allen C."/>
            <person name="Tagirdzhanova G."/>
        </authorList>
    </citation>
    <scope>NUCLEOTIDE SEQUENCE [LARGE SCALE GENOMIC DNA]</scope>
</reference>
<keyword evidence="10" id="KW-0227">DNA damage</keyword>
<evidence type="ECO:0000259" key="23">
    <source>
        <dbReference type="Pfam" id="PF13086"/>
    </source>
</evidence>
<feature type="region of interest" description="Disordered" evidence="21">
    <location>
        <begin position="1778"/>
        <end position="1848"/>
    </location>
</feature>
<evidence type="ECO:0000256" key="11">
    <source>
        <dbReference type="ARBA" id="ARBA00022801"/>
    </source>
</evidence>
<feature type="domain" description="DNA replication factor Dna2 N-terminal" evidence="22">
    <location>
        <begin position="690"/>
        <end position="892"/>
    </location>
</feature>
<evidence type="ECO:0000256" key="10">
    <source>
        <dbReference type="ARBA" id="ARBA00022763"/>
    </source>
</evidence>
<dbReference type="Pfam" id="PF08696">
    <property type="entry name" value="Dna2"/>
    <property type="match status" value="1"/>
</dbReference>
<evidence type="ECO:0000256" key="5">
    <source>
        <dbReference type="ARBA" id="ARBA00022485"/>
    </source>
</evidence>
<feature type="region of interest" description="Disordered" evidence="21">
    <location>
        <begin position="300"/>
        <end position="343"/>
    </location>
</feature>
<evidence type="ECO:0000256" key="2">
    <source>
        <dbReference type="ARBA" id="ARBA00004123"/>
    </source>
</evidence>
<dbReference type="Pfam" id="PF13087">
    <property type="entry name" value="AAA_12"/>
    <property type="match status" value="1"/>
</dbReference>
<comment type="similarity">
    <text evidence="3">Belongs to the DNA2/NAM7 helicase family.</text>
</comment>
<evidence type="ECO:0000256" key="6">
    <source>
        <dbReference type="ARBA" id="ARBA00022705"/>
    </source>
</evidence>
<comment type="caution">
    <text evidence="25">The sequence shown here is derived from an EMBL/GenBank/DDBJ whole genome shotgun (WGS) entry which is preliminary data.</text>
</comment>
<dbReference type="InterPro" id="IPR014808">
    <property type="entry name" value="DNA_replication_fac_Dna2_N"/>
</dbReference>
<feature type="compositionally biased region" description="Polar residues" evidence="21">
    <location>
        <begin position="1"/>
        <end position="20"/>
    </location>
</feature>
<feature type="domain" description="DNA2/NAM7 helicase helicase" evidence="23">
    <location>
        <begin position="1376"/>
        <end position="1443"/>
    </location>
</feature>
<dbReference type="InterPro" id="IPR027417">
    <property type="entry name" value="P-loop_NTPase"/>
</dbReference>
<evidence type="ECO:0000256" key="14">
    <source>
        <dbReference type="ARBA" id="ARBA00023004"/>
    </source>
</evidence>
<feature type="domain" description="DNA2/NAM7 helicase-like C-terminal" evidence="24">
    <location>
        <begin position="1451"/>
        <end position="1694"/>
    </location>
</feature>
<keyword evidence="19" id="KW-0511">Multifunctional enzyme</keyword>
<dbReference type="PANTHER" id="PTHR10887">
    <property type="entry name" value="DNA2/NAM7 HELICASE FAMILY"/>
    <property type="match status" value="1"/>
</dbReference>
<keyword evidence="6" id="KW-0235">DNA replication</keyword>
<name>A0ABP0C6N1_9PEZI</name>
<keyword evidence="8" id="KW-0479">Metal-binding</keyword>
<evidence type="ECO:0000313" key="25">
    <source>
        <dbReference type="EMBL" id="CAK7227667.1"/>
    </source>
</evidence>
<dbReference type="GO" id="GO:0003678">
    <property type="term" value="F:DNA helicase activity"/>
    <property type="evidence" value="ECO:0007669"/>
    <property type="project" value="UniProtKB-EC"/>
</dbReference>
<dbReference type="EC" id="3.6.4.12" evidence="4"/>
<feature type="compositionally biased region" description="Polar residues" evidence="21">
    <location>
        <begin position="131"/>
        <end position="146"/>
    </location>
</feature>
<keyword evidence="5" id="KW-0004">4Fe-4S</keyword>
<keyword evidence="12" id="KW-0347">Helicase</keyword>
<evidence type="ECO:0000256" key="1">
    <source>
        <dbReference type="ARBA" id="ARBA00001966"/>
    </source>
</evidence>
<keyword evidence="25" id="KW-0255">Endonuclease</keyword>
<dbReference type="EMBL" id="CAWUHB010000040">
    <property type="protein sequence ID" value="CAK7227667.1"/>
    <property type="molecule type" value="Genomic_DNA"/>
</dbReference>
<evidence type="ECO:0000256" key="16">
    <source>
        <dbReference type="ARBA" id="ARBA00023125"/>
    </source>
</evidence>
<sequence>MESALYTCSTATTSSPISETTKSKLKKFHFRPPRSKPARTDGGGPVKAVEAIEAVEAVDAVKQAAMMAITDAASRQRGSQRQSQRESQPRQTSQKAVMLTIATQTDKAAAAAPLPPPAGNDSDKENDANTDDNSNALPSTQPSKITPTVAATPEFLSIHVRTPRARFAWQDLAGTPDTPKIKETLGISPNAKLSWGTGHAGATSPPLPSKQGTKRPRSTSPPSSPTNPRSKRVAENVQKFKEVMASATMANMALDARAPRRRTALTRHRTEIGRPTARNDAAANAAGALGIGIGIGIEQSPNANSPAGSKGPSPRSGPGFRRSMSCNTLLTPTSKRQKTDSIESDLCQDHDITPIAKPQQQAAVEPQRQPSLQRESRPPSRQRPPPPSLEYDIQPKPAHAAQVDQMETAPPVRPISPAAMHRLSLTTKDESAKSNPSIPDTESNGPNRTQQQPKQHPKDDKPNYAGGVSDYGDDDVFDDFDDFDDDMLAEIDASLAPPIAPAPVPAPVPAAAVAVAVAVDTDTTMTEPAARDEFEDLDDELDDMVTAADDLMAAIESNGSRPANLTTTATVTTTTTTTTNPQAAKSISNAKLASAAKPGCGVGDMEDMYGGDDFGDDFDFEAAELAAAQAVGRATATTASAAPWAKTRNSSQKRRAIQRYLVTNVLTSSYHDERQRLCQEKILVVQVDGEKKDAMRAVHLRGDWFNTSASVKAYVHVLSEFDALGMCVVDDDHGMLILHPDQLLSSTVVAESFSCTRRAVLQDRVKDTGAVGPPLVYGTLVHEIFQDALLANEWSPDFLSTAADNTIQKHLEELYTIKVDVPTAREYLVTRTRELASWADLFVSPKPKPGAMAEGRNGEKINMSISKLLDIEEHVWSPMYGLKGNIDATIQVAVNAGKDSKDSKGSQTLTMPFELKTGKRTSITHQAQTILYNLLLSDRYDIEIVYGILYYTEHSQMLRIPAVRNELRHMIMKRNELACYVRERSVQLPAMLRNRSTCGWCFAQTSCFVYHKLADDGTGETSGMGDKFTELVGHLTPKHKEFFLKWEDLLTKEEKVGHKLRRELWTMLSADREKLGRCFGNVLIEEGSAYEETGTSKINRFRYTFVKESPAPGFSFMDSQLVVGDPIVISDEDGHFGLAIGFVSAIRKQRMDVAVDRRLHNARIRQPGFDEKTNQVFAGIMEAGKSKKQKQKQVGIEENYGGRSQSNSSHIVRYRIDKDEFTNGMATIRNNIVQVMAGHRTDARELRQLVVDLVPPHFKTVTTQYALDDAEMESLNVDQKKAIAKVMSAEDYALVLGMPGTGKTTTIAHIIRALVSQNKSVLLTSYTHTAVDNILLKLRESKTPILRLGVPAKVHPEVREFAILAGEPKSSLEEIRSAWHETPIVATTCLGVNHPIFNERTFDYCIVDEASQITLPICLGPIRMARTFVLVGDHNQLPPLVQSDDAREGGLDISLFKLLSDSHPDSVVNLEHQYRMCEDIMALSNTLIYNGRLKCGTEALRHRSLHVPDMARLHLHHHNAGSMARLTPPSFCAMGSKACWLRDLLRPETRVAFVNTDAIPSSREEAKGNRTVNPCEARLVAQLVEGLLTVGVPASDIGVMTHYRSQLSLLRNSLRGVSGSSSNTSSSNNNAGGGGGVIEMHTADRFQGRDKEVVVLSLVRNNEACLIGDLLKDWRRINVAFTRAKTKLLVVGSRSTLKGGVNNTKKDNGNGRGGDRDSRLANGETGEEMLARFIRLMEERSWIYDLPSDALDNHLFEELPTTQAGSLVMSMGLPVSGPGSGLGSGPAAQSPPSKNSKTRNYNDNNMAKPKAPLQPIAVPNNRPASTTPQTASRKPRLLIKPSLGKENQQQRAALQQPGKRVGMNAEAIIKKRPILRNLLNDMMGGDDFAE</sequence>
<feature type="region of interest" description="Disordered" evidence="21">
    <location>
        <begin position="1"/>
        <end position="45"/>
    </location>
</feature>
<evidence type="ECO:0000256" key="12">
    <source>
        <dbReference type="ARBA" id="ARBA00022806"/>
    </source>
</evidence>
<dbReference type="CDD" id="cd18808">
    <property type="entry name" value="SF1_C_Upf1"/>
    <property type="match status" value="1"/>
</dbReference>
<evidence type="ECO:0000259" key="24">
    <source>
        <dbReference type="Pfam" id="PF13087"/>
    </source>
</evidence>
<gene>
    <name evidence="25" type="primary">dna2</name>
    <name evidence="25" type="ORF">SCUCBS95973_006621</name>
</gene>
<feature type="region of interest" description="Disordered" evidence="21">
    <location>
        <begin position="1699"/>
        <end position="1723"/>
    </location>
</feature>
<evidence type="ECO:0000256" key="4">
    <source>
        <dbReference type="ARBA" id="ARBA00012551"/>
    </source>
</evidence>
<feature type="compositionally biased region" description="Polar residues" evidence="21">
    <location>
        <begin position="1794"/>
        <end position="1805"/>
    </location>
</feature>
<evidence type="ECO:0000256" key="3">
    <source>
        <dbReference type="ARBA" id="ARBA00007913"/>
    </source>
</evidence>
<keyword evidence="14" id="KW-0408">Iron</keyword>
<keyword evidence="16" id="KW-0238">DNA-binding</keyword>
<feature type="compositionally biased region" description="Polar residues" evidence="21">
    <location>
        <begin position="1822"/>
        <end position="1832"/>
    </location>
</feature>
<organism evidence="25 26">
    <name type="scientific">Sporothrix curviconia</name>
    <dbReference type="NCBI Taxonomy" id="1260050"/>
    <lineage>
        <taxon>Eukaryota</taxon>
        <taxon>Fungi</taxon>
        <taxon>Dikarya</taxon>
        <taxon>Ascomycota</taxon>
        <taxon>Pezizomycotina</taxon>
        <taxon>Sordariomycetes</taxon>
        <taxon>Sordariomycetidae</taxon>
        <taxon>Ophiostomatales</taxon>
        <taxon>Ophiostomataceae</taxon>
        <taxon>Sporothrix</taxon>
    </lineage>
</organism>
<keyword evidence="18" id="KW-0539">Nucleus</keyword>
<dbReference type="CDD" id="cd18041">
    <property type="entry name" value="DEXXQc_DNA2"/>
    <property type="match status" value="1"/>
</dbReference>
<evidence type="ECO:0000256" key="7">
    <source>
        <dbReference type="ARBA" id="ARBA00022722"/>
    </source>
</evidence>
<proteinExistence type="inferred from homology"/>
<dbReference type="GO" id="GO:0004519">
    <property type="term" value="F:endonuclease activity"/>
    <property type="evidence" value="ECO:0007669"/>
    <property type="project" value="UniProtKB-KW"/>
</dbReference>
<keyword evidence="9" id="KW-0547">Nucleotide-binding</keyword>
<dbReference type="InterPro" id="IPR041677">
    <property type="entry name" value="DNA2/NAM7_AAA_11"/>
</dbReference>
<feature type="compositionally biased region" description="Basic and acidic residues" evidence="21">
    <location>
        <begin position="1704"/>
        <end position="1719"/>
    </location>
</feature>
<comment type="cofactor">
    <cofactor evidence="1">
        <name>[4Fe-4S] cluster</name>
        <dbReference type="ChEBI" id="CHEBI:49883"/>
    </cofactor>
</comment>
<feature type="compositionally biased region" description="Basic residues" evidence="21">
    <location>
        <begin position="23"/>
        <end position="37"/>
    </location>
</feature>
<evidence type="ECO:0000256" key="20">
    <source>
        <dbReference type="ARBA" id="ARBA00047995"/>
    </source>
</evidence>
<protein>
    <recommendedName>
        <fullName evidence="4">DNA helicase</fullName>
        <ecNumber evidence="4">3.6.4.12</ecNumber>
    </recommendedName>
</protein>
<evidence type="ECO:0000256" key="21">
    <source>
        <dbReference type="SAM" id="MobiDB-lite"/>
    </source>
</evidence>
<evidence type="ECO:0000256" key="13">
    <source>
        <dbReference type="ARBA" id="ARBA00022840"/>
    </source>
</evidence>
<dbReference type="Gene3D" id="3.90.320.10">
    <property type="match status" value="1"/>
</dbReference>
<keyword evidence="15" id="KW-0411">Iron-sulfur</keyword>
<dbReference type="InterPro" id="IPR026851">
    <property type="entry name" value="Dna2/JHS1_DEXXQ-box"/>
</dbReference>
<feature type="region of interest" description="Disordered" evidence="21">
    <location>
        <begin position="1188"/>
        <end position="1207"/>
    </location>
</feature>
<evidence type="ECO:0000259" key="22">
    <source>
        <dbReference type="Pfam" id="PF08696"/>
    </source>
</evidence>
<dbReference type="InterPro" id="IPR047187">
    <property type="entry name" value="SF1_C_Upf1"/>
</dbReference>
<feature type="region of interest" description="Disordered" evidence="21">
    <location>
        <begin position="251"/>
        <end position="276"/>
    </location>
</feature>
<feature type="region of interest" description="Disordered" evidence="21">
    <location>
        <begin position="355"/>
        <end position="414"/>
    </location>
</feature>
<feature type="compositionally biased region" description="Polar residues" evidence="21">
    <location>
        <begin position="433"/>
        <end position="449"/>
    </location>
</feature>
<dbReference type="GO" id="GO:0016787">
    <property type="term" value="F:hydrolase activity"/>
    <property type="evidence" value="ECO:0007669"/>
    <property type="project" value="UniProtKB-KW"/>
</dbReference>
<keyword evidence="17" id="KW-0234">DNA repair</keyword>
<evidence type="ECO:0000313" key="26">
    <source>
        <dbReference type="Proteomes" id="UP001642405"/>
    </source>
</evidence>
<keyword evidence="7" id="KW-0540">Nuclease</keyword>
<evidence type="ECO:0000256" key="18">
    <source>
        <dbReference type="ARBA" id="ARBA00023242"/>
    </source>
</evidence>
<comment type="subcellular location">
    <subcellularLocation>
        <location evidence="2">Nucleus</location>
    </subcellularLocation>
</comment>